<comment type="caution">
    <text evidence="2">The sequence shown here is derived from an EMBL/GenBank/DDBJ whole genome shotgun (WGS) entry which is preliminary data.</text>
</comment>
<feature type="chain" id="PRO_5021439408" description="Secreted protein" evidence="1">
    <location>
        <begin position="24"/>
        <end position="73"/>
    </location>
</feature>
<reference evidence="2 3" key="1">
    <citation type="submission" date="2019-03" db="EMBL/GenBank/DDBJ databases">
        <title>First draft genome of Liparis tanakae, snailfish: a comprehensive survey of snailfish specific genes.</title>
        <authorList>
            <person name="Kim W."/>
            <person name="Song I."/>
            <person name="Jeong J.-H."/>
            <person name="Kim D."/>
            <person name="Kim S."/>
            <person name="Ryu S."/>
            <person name="Song J.Y."/>
            <person name="Lee S.K."/>
        </authorList>
    </citation>
    <scope>NUCLEOTIDE SEQUENCE [LARGE SCALE GENOMIC DNA]</scope>
    <source>
        <tissue evidence="2">Muscle</tissue>
    </source>
</reference>
<gene>
    <name evidence="2" type="ORF">EYF80_038665</name>
</gene>
<dbReference type="EMBL" id="SRLO01000593">
    <property type="protein sequence ID" value="TNN51144.1"/>
    <property type="molecule type" value="Genomic_DNA"/>
</dbReference>
<evidence type="ECO:0008006" key="4">
    <source>
        <dbReference type="Google" id="ProtNLM"/>
    </source>
</evidence>
<keyword evidence="3" id="KW-1185">Reference proteome</keyword>
<evidence type="ECO:0000313" key="3">
    <source>
        <dbReference type="Proteomes" id="UP000314294"/>
    </source>
</evidence>
<organism evidence="2 3">
    <name type="scientific">Liparis tanakae</name>
    <name type="common">Tanaka's snailfish</name>
    <dbReference type="NCBI Taxonomy" id="230148"/>
    <lineage>
        <taxon>Eukaryota</taxon>
        <taxon>Metazoa</taxon>
        <taxon>Chordata</taxon>
        <taxon>Craniata</taxon>
        <taxon>Vertebrata</taxon>
        <taxon>Euteleostomi</taxon>
        <taxon>Actinopterygii</taxon>
        <taxon>Neopterygii</taxon>
        <taxon>Teleostei</taxon>
        <taxon>Neoteleostei</taxon>
        <taxon>Acanthomorphata</taxon>
        <taxon>Eupercaria</taxon>
        <taxon>Perciformes</taxon>
        <taxon>Cottioidei</taxon>
        <taxon>Cottales</taxon>
        <taxon>Liparidae</taxon>
        <taxon>Liparis</taxon>
    </lineage>
</organism>
<name>A0A4Z2GEK1_9TELE</name>
<evidence type="ECO:0000313" key="2">
    <source>
        <dbReference type="EMBL" id="TNN51144.1"/>
    </source>
</evidence>
<dbReference type="Proteomes" id="UP000314294">
    <property type="component" value="Unassembled WGS sequence"/>
</dbReference>
<proteinExistence type="predicted"/>
<keyword evidence="1" id="KW-0732">Signal</keyword>
<protein>
    <recommendedName>
        <fullName evidence="4">Secreted protein</fullName>
    </recommendedName>
</protein>
<evidence type="ECO:0000256" key="1">
    <source>
        <dbReference type="SAM" id="SignalP"/>
    </source>
</evidence>
<feature type="signal peptide" evidence="1">
    <location>
        <begin position="1"/>
        <end position="23"/>
    </location>
</feature>
<dbReference type="AlphaFoldDB" id="A0A4Z2GEK1"/>
<accession>A0A4Z2GEK1</accession>
<sequence length="73" mass="8136">MTLLCVYIRLFLNAGLVVRHTAATANGFLGQRAQVKASGNAPNDMFSESNRRMRFKWINIGMTSRSFAKTPSN</sequence>